<organism evidence="1 2">
    <name type="scientific">Pistacia atlantica</name>
    <dbReference type="NCBI Taxonomy" id="434234"/>
    <lineage>
        <taxon>Eukaryota</taxon>
        <taxon>Viridiplantae</taxon>
        <taxon>Streptophyta</taxon>
        <taxon>Embryophyta</taxon>
        <taxon>Tracheophyta</taxon>
        <taxon>Spermatophyta</taxon>
        <taxon>Magnoliopsida</taxon>
        <taxon>eudicotyledons</taxon>
        <taxon>Gunneridae</taxon>
        <taxon>Pentapetalae</taxon>
        <taxon>rosids</taxon>
        <taxon>malvids</taxon>
        <taxon>Sapindales</taxon>
        <taxon>Anacardiaceae</taxon>
        <taxon>Pistacia</taxon>
    </lineage>
</organism>
<evidence type="ECO:0000313" key="1">
    <source>
        <dbReference type="EMBL" id="KAJ0105904.1"/>
    </source>
</evidence>
<proteinExistence type="predicted"/>
<comment type="caution">
    <text evidence="1">The sequence shown here is derived from an EMBL/GenBank/DDBJ whole genome shotgun (WGS) entry which is preliminary data.</text>
</comment>
<dbReference type="EMBL" id="CM047898">
    <property type="protein sequence ID" value="KAJ0105904.1"/>
    <property type="molecule type" value="Genomic_DNA"/>
</dbReference>
<accession>A0ACC1C1Q6</accession>
<sequence>MSSSPGLYFHIGKKARDLLYKGYAQQPPFHFSYQWVDWNVDLSCQMESIVPGLQTALRFTIPDSGKVELRFLHDYVGITAGSGLKMSNHHSTGFDPSIGLDPVVNFSGVIGTDLVSLGTDIAFDMSASTFNKINAWNDKLDTLKASYYQPLNPLSRSAIAAELKHSFFIERTTILTVGGQHELFPSTLVKARMDSNGKVGALIQQGFWQKFFLSIAGEFDFKDNDRRRPKIGLSATLAP</sequence>
<evidence type="ECO:0000313" key="2">
    <source>
        <dbReference type="Proteomes" id="UP001164250"/>
    </source>
</evidence>
<reference evidence="2" key="1">
    <citation type="journal article" date="2023" name="G3 (Bethesda)">
        <title>Genome assembly and association tests identify interacting loci associated with vigor, precocity, and sex in interspecific pistachio rootstocks.</title>
        <authorList>
            <person name="Palmer W."/>
            <person name="Jacygrad E."/>
            <person name="Sagayaradj S."/>
            <person name="Cavanaugh K."/>
            <person name="Han R."/>
            <person name="Bertier L."/>
            <person name="Beede B."/>
            <person name="Kafkas S."/>
            <person name="Golino D."/>
            <person name="Preece J."/>
            <person name="Michelmore R."/>
        </authorList>
    </citation>
    <scope>NUCLEOTIDE SEQUENCE [LARGE SCALE GENOMIC DNA]</scope>
</reference>
<name>A0ACC1C1Q6_9ROSI</name>
<protein>
    <submittedName>
        <fullName evidence="1">Uncharacterized protein</fullName>
    </submittedName>
</protein>
<keyword evidence="2" id="KW-1185">Reference proteome</keyword>
<gene>
    <name evidence="1" type="ORF">Patl1_17852</name>
</gene>
<dbReference type="Proteomes" id="UP001164250">
    <property type="component" value="Chromosome 2"/>
</dbReference>